<dbReference type="PANTHER" id="PTHR10803:SF26">
    <property type="entry name" value="ANION TRANSPORTER ATPASE-RELATED"/>
    <property type="match status" value="1"/>
</dbReference>
<dbReference type="SUPFAM" id="SSF52540">
    <property type="entry name" value="P-loop containing nucleoside triphosphate hydrolases"/>
    <property type="match status" value="1"/>
</dbReference>
<name>A0A6J7P4Y1_9ZZZZ</name>
<protein>
    <submittedName>
        <fullName evidence="2">Unannotated protein</fullName>
    </submittedName>
</protein>
<dbReference type="EMBL" id="CAFBOV010000098">
    <property type="protein sequence ID" value="CAB4997094.1"/>
    <property type="molecule type" value="Genomic_DNA"/>
</dbReference>
<evidence type="ECO:0000313" key="2">
    <source>
        <dbReference type="EMBL" id="CAB4997094.1"/>
    </source>
</evidence>
<dbReference type="GO" id="GO:0005524">
    <property type="term" value="F:ATP binding"/>
    <property type="evidence" value="ECO:0007669"/>
    <property type="project" value="InterPro"/>
</dbReference>
<sequence length="404" mass="44329">MTTVAELIQRDGLIVVCGSGGVGKTSISAALGVLAATQTEKRVLVLTVDPAKRLANALGLREFGNVEVQITSELFKTSNTKLRGSLSAAMIDTKASWDDLISRHAPDEATRNSVLQNSLYKNLTERFVHSHDYIAVERLYQAHSSGAYDLIIVDTPPSRNALTILDAPKRMQDFFSSRLLKLLTANSQWQLLTLAAKPFYEIADRLLGKGLLRDVAEFFTLFRTMETGFVERAKKVEALLNDSKTSFAIVTTLEDAPLSEAEFLSIALKERKFTTHLAIANRIIPKELQGEVLVEQAGALNNVRQNSEFISELTEVLVNTDKSSETSSNTSSEIDEANLSKLLTQTLETIQNYAQETTKISEMQSALLGRVAGFADNFTVAPMLESDIADINGLITLGEKLNIV</sequence>
<dbReference type="InterPro" id="IPR025723">
    <property type="entry name" value="ArsA/GET3_ATPase-like"/>
</dbReference>
<dbReference type="PANTHER" id="PTHR10803">
    <property type="entry name" value="ARSENICAL PUMP-DRIVING ATPASE ARSENITE-TRANSLOCATING ATPASE"/>
    <property type="match status" value="1"/>
</dbReference>
<dbReference type="InterPro" id="IPR016300">
    <property type="entry name" value="ATPase_ArsA/GET3"/>
</dbReference>
<reference evidence="2" key="1">
    <citation type="submission" date="2020-05" db="EMBL/GenBank/DDBJ databases">
        <authorList>
            <person name="Chiriac C."/>
            <person name="Salcher M."/>
            <person name="Ghai R."/>
            <person name="Kavagutti S V."/>
        </authorList>
    </citation>
    <scope>NUCLEOTIDE SEQUENCE</scope>
</reference>
<accession>A0A6J7P4Y1</accession>
<feature type="domain" description="ArsA/GET3 Anion-transporting ATPase-like" evidence="1">
    <location>
        <begin position="13"/>
        <end position="290"/>
    </location>
</feature>
<dbReference type="AlphaFoldDB" id="A0A6J7P4Y1"/>
<dbReference type="Gene3D" id="3.40.50.300">
    <property type="entry name" value="P-loop containing nucleotide triphosphate hydrolases"/>
    <property type="match status" value="1"/>
</dbReference>
<gene>
    <name evidence="2" type="ORF">UFOPK4020_00600</name>
</gene>
<evidence type="ECO:0000259" key="1">
    <source>
        <dbReference type="Pfam" id="PF02374"/>
    </source>
</evidence>
<dbReference type="GO" id="GO:0016887">
    <property type="term" value="F:ATP hydrolysis activity"/>
    <property type="evidence" value="ECO:0007669"/>
    <property type="project" value="InterPro"/>
</dbReference>
<proteinExistence type="predicted"/>
<dbReference type="Pfam" id="PF02374">
    <property type="entry name" value="ArsA_ATPase"/>
    <property type="match status" value="1"/>
</dbReference>
<dbReference type="InterPro" id="IPR027417">
    <property type="entry name" value="P-loop_NTPase"/>
</dbReference>
<organism evidence="2">
    <name type="scientific">freshwater metagenome</name>
    <dbReference type="NCBI Taxonomy" id="449393"/>
    <lineage>
        <taxon>unclassified sequences</taxon>
        <taxon>metagenomes</taxon>
        <taxon>ecological metagenomes</taxon>
    </lineage>
</organism>